<dbReference type="EMBL" id="BARU01019182">
    <property type="protein sequence ID" value="GAH49716.1"/>
    <property type="molecule type" value="Genomic_DNA"/>
</dbReference>
<proteinExistence type="predicted"/>
<protein>
    <submittedName>
        <fullName evidence="1">Uncharacterized protein</fullName>
    </submittedName>
</protein>
<feature type="non-terminal residue" evidence="1">
    <location>
        <position position="1"/>
    </location>
</feature>
<dbReference type="AlphaFoldDB" id="X1FVN4"/>
<feature type="non-terminal residue" evidence="1">
    <location>
        <position position="289"/>
    </location>
</feature>
<reference evidence="1" key="1">
    <citation type="journal article" date="2014" name="Front. Microbiol.">
        <title>High frequency of phylogenetically diverse reductive dehalogenase-homologous genes in deep subseafloor sedimentary metagenomes.</title>
        <authorList>
            <person name="Kawai M."/>
            <person name="Futagami T."/>
            <person name="Toyoda A."/>
            <person name="Takaki Y."/>
            <person name="Nishi S."/>
            <person name="Hori S."/>
            <person name="Arai W."/>
            <person name="Tsubouchi T."/>
            <person name="Morono Y."/>
            <person name="Uchiyama I."/>
            <person name="Ito T."/>
            <person name="Fujiyama A."/>
            <person name="Inagaki F."/>
            <person name="Takami H."/>
        </authorList>
    </citation>
    <scope>NUCLEOTIDE SEQUENCE</scope>
    <source>
        <strain evidence="1">Expedition CK06-06</strain>
    </source>
</reference>
<comment type="caution">
    <text evidence="1">The sequence shown here is derived from an EMBL/GenBank/DDBJ whole genome shotgun (WGS) entry which is preliminary data.</text>
</comment>
<sequence length="289" mass="32907">YHFFDPSRESLIKYYTSSELEPTSTSILNDNYSYYAYIKFYTPNGTHVESLFMEVHEGFDGGYITIDNETVVQLLDMLGPGISTIAIRIVESEYYRASPVISIPLEIRPANWIRFGEKNTKISLVDPFVSAWGSAYSNGEEMGFESNYPYLIGSIWVEPFYNATGDELSVQDYVDISLDCTIYNEDGTTSTFPLVSSIMLRPGNNDGVMTFKESLGPEGHFLMGMQCDLNLSFNIDFNKEVIFEEQRDVNIKLLDLRLEANPSSNAPNTTWSIYNDQFESMLKLKLRSH</sequence>
<evidence type="ECO:0000313" key="1">
    <source>
        <dbReference type="EMBL" id="GAH49716.1"/>
    </source>
</evidence>
<organism evidence="1">
    <name type="scientific">marine sediment metagenome</name>
    <dbReference type="NCBI Taxonomy" id="412755"/>
    <lineage>
        <taxon>unclassified sequences</taxon>
        <taxon>metagenomes</taxon>
        <taxon>ecological metagenomes</taxon>
    </lineage>
</organism>
<gene>
    <name evidence="1" type="ORF">S03H2_31613</name>
</gene>
<accession>X1FVN4</accession>
<name>X1FVN4_9ZZZZ</name>